<dbReference type="Gene3D" id="2.40.160.50">
    <property type="entry name" value="membrane protein fhac: a member of the omp85/tpsb transporter family"/>
    <property type="match status" value="1"/>
</dbReference>
<comment type="caution">
    <text evidence="4">The sequence shown here is derived from an EMBL/GenBank/DDBJ whole genome shotgun (WGS) entry which is preliminary data.</text>
</comment>
<evidence type="ECO:0000256" key="2">
    <source>
        <dbReference type="ARBA" id="ARBA00023136"/>
    </source>
</evidence>
<keyword evidence="5" id="KW-1185">Reference proteome</keyword>
<evidence type="ECO:0000256" key="1">
    <source>
        <dbReference type="ARBA" id="ARBA00004370"/>
    </source>
</evidence>
<reference evidence="4 5" key="1">
    <citation type="journal article" date="2018" name="J. Microbiol.">
        <title>Aestuariibaculum marinum sp. nov., a marine bacterium isolated from seawater in South Korea.</title>
        <authorList>
            <person name="Choi J."/>
            <person name="Lee D."/>
            <person name="Jang J.H."/>
            <person name="Cha S."/>
            <person name="Seo T."/>
        </authorList>
    </citation>
    <scope>NUCLEOTIDE SEQUENCE [LARGE SCALE GENOMIC DNA]</scope>
    <source>
        <strain evidence="4 5">IP7</strain>
    </source>
</reference>
<dbReference type="AlphaFoldDB" id="A0A8J6PX83"/>
<evidence type="ECO:0000313" key="4">
    <source>
        <dbReference type="EMBL" id="MBD0825260.1"/>
    </source>
</evidence>
<dbReference type="Proteomes" id="UP000621516">
    <property type="component" value="Unassembled WGS sequence"/>
</dbReference>
<dbReference type="EMBL" id="JACVXD010000012">
    <property type="protein sequence ID" value="MBD0825260.1"/>
    <property type="molecule type" value="Genomic_DNA"/>
</dbReference>
<dbReference type="GO" id="GO:0019867">
    <property type="term" value="C:outer membrane"/>
    <property type="evidence" value="ECO:0007669"/>
    <property type="project" value="InterPro"/>
</dbReference>
<keyword evidence="2" id="KW-0472">Membrane</keyword>
<evidence type="ECO:0000313" key="5">
    <source>
        <dbReference type="Proteomes" id="UP000621516"/>
    </source>
</evidence>
<sequence length="872" mass="100257">MVFFISVTRRISITYNNFKFHLKQLFLKISILTAIAGHLFSCDAVKRVGENEHLLTNNTVIINDKKNGTETINNLLYQKPNSKIPVLGTPLRLQIYNLARPNIDSILDEKIYNNPKKLARKTKLLSRKQLDKDVSNRISFNKWLKTTGEAPVIVNVDRTEKSVKRLEDYHINNGWFDVEASYNINRKDNKRSDVTYTVETGPAFILDTITTKIKSPVVDSIYHKKILRNSLIKSNEQYKTSNFEQERDRISSELRNSGLFHFNQDYVGFEIDTIGTNKKINVDIQIQDRAIRTQDSLIRVPFNIYNVRDVSIITDYTFEDRNKPFQDSITYEGFKLYSYGKMRYRPKALTDAIFITPGKVFKDNDRTLTYRHINGLRTFKYPNIDQVELDNHTLSDTIRLTPLKKFSLGFSADVSQSNIQTIGFSLNPSLLMRNIFRGAETLEISAIGSIGSSKDQKVGDPFFDINEIGADLKLTIPRFFFPFNTNRIIAKDMSPSTKISLSTTSQTNIGLDKQTLSGVFNYNWSPSRKVTDRLDAFNIQYVRNLNAENYFNIYTSSFDNLENIALNSYNTPSEFIEEKKNGKEYLIVEKSDEFIDLVLSDNSYQNSNPNEYKEVNNINERKQRLTENNLILASSFSLTNDERTNLFDEDFSIFRFKIETAGNLISGMSDILGLKKDNNNRYELFNVAYSQYVKTELDYVKHWDLGKKNILAVRSFLGIAIPYGNSSNIPFSKSFFAGGANDNRAWTAYSLGPGSSQSSNDFNEANLKIALSAEQRFNIFEDLNGAFFIDAGNIWNVLDDVEDENAVFSDFNSLKDIALGSGFGLRYDFSFFVFRFDVGFKTYDPSYQDQNRWFNDYNFSNAVYNIGINYPF</sequence>
<gene>
    <name evidence="4" type="ORF">ICJ85_14665</name>
</gene>
<name>A0A8J6PX83_9FLAO</name>
<feature type="domain" description="Bacterial surface antigen (D15)" evidence="3">
    <location>
        <begin position="555"/>
        <end position="851"/>
    </location>
</feature>
<evidence type="ECO:0000259" key="3">
    <source>
        <dbReference type="Pfam" id="PF01103"/>
    </source>
</evidence>
<proteinExistence type="predicted"/>
<dbReference type="InterPro" id="IPR000184">
    <property type="entry name" value="Bac_surfAg_D15"/>
</dbReference>
<organism evidence="4 5">
    <name type="scientific">Aestuariibaculum marinum</name>
    <dbReference type="NCBI Taxonomy" id="2683592"/>
    <lineage>
        <taxon>Bacteria</taxon>
        <taxon>Pseudomonadati</taxon>
        <taxon>Bacteroidota</taxon>
        <taxon>Flavobacteriia</taxon>
        <taxon>Flavobacteriales</taxon>
        <taxon>Flavobacteriaceae</taxon>
    </lineage>
</organism>
<comment type="subcellular location">
    <subcellularLocation>
        <location evidence="1">Membrane</location>
    </subcellularLocation>
</comment>
<dbReference type="Pfam" id="PF01103">
    <property type="entry name" value="Omp85"/>
    <property type="match status" value="1"/>
</dbReference>
<protein>
    <submittedName>
        <fullName evidence="4">BamA/TamA family outer membrane protein</fullName>
    </submittedName>
</protein>
<accession>A0A8J6PX83</accession>